<feature type="chain" id="PRO_5046403821" evidence="5">
    <location>
        <begin position="27"/>
        <end position="178"/>
    </location>
</feature>
<dbReference type="InterPro" id="IPR038765">
    <property type="entry name" value="Papain-like_cys_pep_sf"/>
</dbReference>
<dbReference type="InterPro" id="IPR000064">
    <property type="entry name" value="NLP_P60_dom"/>
</dbReference>
<dbReference type="Pfam" id="PF00877">
    <property type="entry name" value="NLPC_P60"/>
    <property type="match status" value="1"/>
</dbReference>
<gene>
    <name evidence="7" type="ORF">E4P82_06660</name>
</gene>
<comment type="similarity">
    <text evidence="1">Belongs to the peptidase C40 family.</text>
</comment>
<sequence length="178" mass="18821">MPIPPCAYRAFLALLLTGLFWLGGCAAPSAPARSDSYTAARQRILGTAERLIGTPYVLGGESPGGVDCSGLVQYAYLQAGIRLPRTAMEQFQSGRPQRKVLPGDLLFFRTGNDGMVSHVGIYAGKGQMIHASSGSGQVRKVSLNRRYWRQRLVGGATFLGGTTSLVQYAAPSGNGPSG</sequence>
<evidence type="ECO:0000256" key="5">
    <source>
        <dbReference type="SAM" id="SignalP"/>
    </source>
</evidence>
<dbReference type="SUPFAM" id="SSF54001">
    <property type="entry name" value="Cysteine proteinases"/>
    <property type="match status" value="1"/>
</dbReference>
<evidence type="ECO:0000256" key="2">
    <source>
        <dbReference type="ARBA" id="ARBA00022670"/>
    </source>
</evidence>
<evidence type="ECO:0000313" key="7">
    <source>
        <dbReference type="EMBL" id="NMQ18915.1"/>
    </source>
</evidence>
<protein>
    <submittedName>
        <fullName evidence="7">NlpC/P60 family protein</fullName>
    </submittedName>
</protein>
<dbReference type="RefSeq" id="WP_169248178.1">
    <property type="nucleotide sequence ID" value="NZ_SPMZ01000017.1"/>
</dbReference>
<reference evidence="7 8" key="1">
    <citation type="submission" date="2019-03" db="EMBL/GenBank/DDBJ databases">
        <title>Metabolic reconstructions from genomes of highly enriched 'Candidatus Accumulibacter' and 'Candidatus Competibacter' bioreactor populations.</title>
        <authorList>
            <person name="Annavajhala M.K."/>
            <person name="Welles L."/>
            <person name="Abbas B."/>
            <person name="Sorokin D."/>
            <person name="Park H."/>
            <person name="Van Loosdrecht M."/>
            <person name="Chandran K."/>
        </authorList>
    </citation>
    <scope>NUCLEOTIDE SEQUENCE [LARGE SCALE GENOMIC DNA]</scope>
    <source>
        <strain evidence="7 8">SBR_G</strain>
    </source>
</reference>
<evidence type="ECO:0000313" key="8">
    <source>
        <dbReference type="Proteomes" id="UP000760480"/>
    </source>
</evidence>
<dbReference type="Gene3D" id="3.90.1720.10">
    <property type="entry name" value="endopeptidase domain like (from Nostoc punctiforme)"/>
    <property type="match status" value="1"/>
</dbReference>
<keyword evidence="3" id="KW-0378">Hydrolase</keyword>
<feature type="signal peptide" evidence="5">
    <location>
        <begin position="1"/>
        <end position="26"/>
    </location>
</feature>
<name>A0ABX1TLZ1_9GAMM</name>
<proteinExistence type="inferred from homology"/>
<evidence type="ECO:0000256" key="3">
    <source>
        <dbReference type="ARBA" id="ARBA00022801"/>
    </source>
</evidence>
<keyword evidence="8" id="KW-1185">Reference proteome</keyword>
<comment type="caution">
    <text evidence="7">The sequence shown here is derived from an EMBL/GenBank/DDBJ whole genome shotgun (WGS) entry which is preliminary data.</text>
</comment>
<evidence type="ECO:0000259" key="6">
    <source>
        <dbReference type="PROSITE" id="PS51935"/>
    </source>
</evidence>
<dbReference type="EMBL" id="SPMZ01000017">
    <property type="protein sequence ID" value="NMQ18915.1"/>
    <property type="molecule type" value="Genomic_DNA"/>
</dbReference>
<organism evidence="7 8">
    <name type="scientific">Candidatus Competibacter phosphatis</name>
    <dbReference type="NCBI Taxonomy" id="221280"/>
    <lineage>
        <taxon>Bacteria</taxon>
        <taxon>Pseudomonadati</taxon>
        <taxon>Pseudomonadota</taxon>
        <taxon>Gammaproteobacteria</taxon>
        <taxon>Candidatus Competibacteraceae</taxon>
        <taxon>Candidatus Competibacter</taxon>
    </lineage>
</organism>
<dbReference type="PANTHER" id="PTHR47053:SF1">
    <property type="entry name" value="MUREIN DD-ENDOPEPTIDASE MEPH-RELATED"/>
    <property type="match status" value="1"/>
</dbReference>
<keyword evidence="2" id="KW-0645">Protease</keyword>
<feature type="domain" description="NlpC/P60" evidence="6">
    <location>
        <begin position="38"/>
        <end position="159"/>
    </location>
</feature>
<dbReference type="PANTHER" id="PTHR47053">
    <property type="entry name" value="MUREIN DD-ENDOPEPTIDASE MEPH-RELATED"/>
    <property type="match status" value="1"/>
</dbReference>
<evidence type="ECO:0000256" key="1">
    <source>
        <dbReference type="ARBA" id="ARBA00007074"/>
    </source>
</evidence>
<dbReference type="Proteomes" id="UP000760480">
    <property type="component" value="Unassembled WGS sequence"/>
</dbReference>
<evidence type="ECO:0000256" key="4">
    <source>
        <dbReference type="ARBA" id="ARBA00022807"/>
    </source>
</evidence>
<keyword evidence="5" id="KW-0732">Signal</keyword>
<accession>A0ABX1TLZ1</accession>
<dbReference type="InterPro" id="IPR051202">
    <property type="entry name" value="Peptidase_C40"/>
</dbReference>
<dbReference type="PROSITE" id="PS51935">
    <property type="entry name" value="NLPC_P60"/>
    <property type="match status" value="1"/>
</dbReference>
<keyword evidence="4" id="KW-0788">Thiol protease</keyword>